<dbReference type="EMBL" id="CASHTH010000556">
    <property type="protein sequence ID" value="CAI8004279.1"/>
    <property type="molecule type" value="Genomic_DNA"/>
</dbReference>
<organism evidence="3 4">
    <name type="scientific">Geodia barretti</name>
    <name type="common">Barrett's horny sponge</name>
    <dbReference type="NCBI Taxonomy" id="519541"/>
    <lineage>
        <taxon>Eukaryota</taxon>
        <taxon>Metazoa</taxon>
        <taxon>Porifera</taxon>
        <taxon>Demospongiae</taxon>
        <taxon>Heteroscleromorpha</taxon>
        <taxon>Tetractinellida</taxon>
        <taxon>Astrophorina</taxon>
        <taxon>Geodiidae</taxon>
        <taxon>Geodia</taxon>
    </lineage>
</organism>
<protein>
    <submittedName>
        <fullName evidence="3">Phosphatidylglycerophosphatase A</fullName>
    </submittedName>
</protein>
<dbReference type="InterPro" id="IPR026037">
    <property type="entry name" value="PgpA"/>
</dbReference>
<dbReference type="PANTHER" id="PTHR36305:SF1">
    <property type="entry name" value="PHOSPHATIDYLGLYCEROPHOSPHATASE A"/>
    <property type="match status" value="1"/>
</dbReference>
<keyword evidence="4" id="KW-1185">Reference proteome</keyword>
<dbReference type="Pfam" id="PF04608">
    <property type="entry name" value="PgpA"/>
    <property type="match status" value="1"/>
</dbReference>
<evidence type="ECO:0000256" key="1">
    <source>
        <dbReference type="SAM" id="Phobius"/>
    </source>
</evidence>
<evidence type="ECO:0000313" key="3">
    <source>
        <dbReference type="EMBL" id="CAI8004279.1"/>
    </source>
</evidence>
<dbReference type="PANTHER" id="PTHR36305">
    <property type="entry name" value="PHOSPHATIDYLGLYCEROPHOSPHATASE A"/>
    <property type="match status" value="1"/>
</dbReference>
<feature type="domain" description="YutG/PgpA" evidence="2">
    <location>
        <begin position="8"/>
        <end position="109"/>
    </location>
</feature>
<dbReference type="InterPro" id="IPR036681">
    <property type="entry name" value="PgpA-like_sf"/>
</dbReference>
<comment type="caution">
    <text evidence="3">The sequence shown here is derived from an EMBL/GenBank/DDBJ whole genome shotgun (WGS) entry which is preliminary data.</text>
</comment>
<evidence type="ECO:0000313" key="4">
    <source>
        <dbReference type="Proteomes" id="UP001174909"/>
    </source>
</evidence>
<proteinExistence type="predicted"/>
<feature type="transmembrane region" description="Helical" evidence="1">
    <location>
        <begin position="7"/>
        <end position="24"/>
    </location>
</feature>
<keyword evidence="1" id="KW-0812">Transmembrane</keyword>
<dbReference type="SUPFAM" id="SSF101307">
    <property type="entry name" value="YutG-like"/>
    <property type="match status" value="1"/>
</dbReference>
<dbReference type="AlphaFoldDB" id="A0AA35R4R6"/>
<dbReference type="GO" id="GO:0008962">
    <property type="term" value="F:phosphatidylglycerophosphatase activity"/>
    <property type="evidence" value="ECO:0007669"/>
    <property type="project" value="InterPro"/>
</dbReference>
<accession>A0AA35R4R6</accession>
<sequence length="114" mass="12456">MPIGEDSPAFFVLIAGAILIGPWACGSLTSNVDPDPKRAVWDEVAGMWLTCLFLPKTLPWLAAAFLLFRVLDVLKPWPIRQYERLPGGYGIMADDLAAGVIGAAVLNLVYRLAW</sequence>
<keyword evidence="1" id="KW-0472">Membrane</keyword>
<feature type="transmembrane region" description="Helical" evidence="1">
    <location>
        <begin position="89"/>
        <end position="110"/>
    </location>
</feature>
<name>A0AA35R4R6_GEOBA</name>
<reference evidence="3" key="1">
    <citation type="submission" date="2023-03" db="EMBL/GenBank/DDBJ databases">
        <authorList>
            <person name="Steffen K."/>
            <person name="Cardenas P."/>
        </authorList>
    </citation>
    <scope>NUCLEOTIDE SEQUENCE</scope>
</reference>
<evidence type="ECO:0000259" key="2">
    <source>
        <dbReference type="Pfam" id="PF04608"/>
    </source>
</evidence>
<keyword evidence="1" id="KW-1133">Transmembrane helix</keyword>
<dbReference type="InterPro" id="IPR007686">
    <property type="entry name" value="YutG/PgpA"/>
</dbReference>
<dbReference type="CDD" id="cd06971">
    <property type="entry name" value="PgpA"/>
    <property type="match status" value="1"/>
</dbReference>
<dbReference type="GO" id="GO:0006629">
    <property type="term" value="P:lipid metabolic process"/>
    <property type="evidence" value="ECO:0007669"/>
    <property type="project" value="InterPro"/>
</dbReference>
<dbReference type="Proteomes" id="UP001174909">
    <property type="component" value="Unassembled WGS sequence"/>
</dbReference>
<gene>
    <name evidence="3" type="ORF">GBAR_LOCUS3868</name>
</gene>
<feature type="transmembrane region" description="Helical" evidence="1">
    <location>
        <begin position="44"/>
        <end position="68"/>
    </location>
</feature>